<feature type="compositionally biased region" description="Polar residues" evidence="1">
    <location>
        <begin position="1"/>
        <end position="20"/>
    </location>
</feature>
<proteinExistence type="predicted"/>
<sequence>MTSNTSSHNTAETTHANGRASSGVKAATKTTEFFVYVAMVLATVITALVVGDNGENTEDAFNAAQAMQYITYLTIGYMLARGLAKSGNRHGTYA</sequence>
<protein>
    <submittedName>
        <fullName evidence="3">Uncharacterized protein</fullName>
    </submittedName>
</protein>
<feature type="region of interest" description="Disordered" evidence="1">
    <location>
        <begin position="1"/>
        <end position="24"/>
    </location>
</feature>
<gene>
    <name evidence="3" type="ORF">GCM10023081_39030</name>
</gene>
<dbReference type="EMBL" id="BAABEO010000025">
    <property type="protein sequence ID" value="GAA3698246.1"/>
    <property type="molecule type" value="Genomic_DNA"/>
</dbReference>
<feature type="transmembrane region" description="Helical" evidence="2">
    <location>
        <begin position="63"/>
        <end position="80"/>
    </location>
</feature>
<comment type="caution">
    <text evidence="3">The sequence shown here is derived from an EMBL/GenBank/DDBJ whole genome shotgun (WGS) entry which is preliminary data.</text>
</comment>
<dbReference type="Proteomes" id="UP001500752">
    <property type="component" value="Unassembled WGS sequence"/>
</dbReference>
<evidence type="ECO:0000313" key="4">
    <source>
        <dbReference type="Proteomes" id="UP001500752"/>
    </source>
</evidence>
<dbReference type="RefSeq" id="WP_345153490.1">
    <property type="nucleotide sequence ID" value="NZ_BAABEO010000025.1"/>
</dbReference>
<keyword evidence="2" id="KW-0812">Transmembrane</keyword>
<name>A0ABP7D4K0_9MICC</name>
<evidence type="ECO:0000313" key="3">
    <source>
        <dbReference type="EMBL" id="GAA3698246.1"/>
    </source>
</evidence>
<accession>A0ABP7D4K0</accession>
<feature type="transmembrane region" description="Helical" evidence="2">
    <location>
        <begin position="33"/>
        <end position="51"/>
    </location>
</feature>
<keyword evidence="2" id="KW-0472">Membrane</keyword>
<keyword evidence="4" id="KW-1185">Reference proteome</keyword>
<organism evidence="3 4">
    <name type="scientific">Arthrobacter ginkgonis</name>
    <dbReference type="NCBI Taxonomy" id="1630594"/>
    <lineage>
        <taxon>Bacteria</taxon>
        <taxon>Bacillati</taxon>
        <taxon>Actinomycetota</taxon>
        <taxon>Actinomycetes</taxon>
        <taxon>Micrococcales</taxon>
        <taxon>Micrococcaceae</taxon>
        <taxon>Arthrobacter</taxon>
    </lineage>
</organism>
<reference evidence="4" key="1">
    <citation type="journal article" date="2019" name="Int. J. Syst. Evol. Microbiol.">
        <title>The Global Catalogue of Microorganisms (GCM) 10K type strain sequencing project: providing services to taxonomists for standard genome sequencing and annotation.</title>
        <authorList>
            <consortium name="The Broad Institute Genomics Platform"/>
            <consortium name="The Broad Institute Genome Sequencing Center for Infectious Disease"/>
            <person name="Wu L."/>
            <person name="Ma J."/>
        </authorList>
    </citation>
    <scope>NUCLEOTIDE SEQUENCE [LARGE SCALE GENOMIC DNA]</scope>
    <source>
        <strain evidence="4">JCM 30742</strain>
    </source>
</reference>
<keyword evidence="2" id="KW-1133">Transmembrane helix</keyword>
<evidence type="ECO:0000256" key="2">
    <source>
        <dbReference type="SAM" id="Phobius"/>
    </source>
</evidence>
<evidence type="ECO:0000256" key="1">
    <source>
        <dbReference type="SAM" id="MobiDB-lite"/>
    </source>
</evidence>